<comment type="caution">
    <text evidence="1">The sequence shown here is derived from an EMBL/GenBank/DDBJ whole genome shotgun (WGS) entry which is preliminary data.</text>
</comment>
<evidence type="ECO:0000313" key="1">
    <source>
        <dbReference type="EMBL" id="EOQ89452.1"/>
    </source>
</evidence>
<protein>
    <submittedName>
        <fullName evidence="1">Uncharacterized protein</fullName>
    </submittedName>
</protein>
<organism evidence="1 2">
    <name type="scientific">Leptospira yanagawae serovar Saopaulo str. Sao Paulo = ATCC 700523</name>
    <dbReference type="NCBI Taxonomy" id="1249483"/>
    <lineage>
        <taxon>Bacteria</taxon>
        <taxon>Pseudomonadati</taxon>
        <taxon>Spirochaetota</taxon>
        <taxon>Spirochaetia</taxon>
        <taxon>Leptospirales</taxon>
        <taxon>Leptospiraceae</taxon>
        <taxon>Leptospira</taxon>
    </lineage>
</organism>
<sequence length="47" mass="5816">MREQKLSQSEGENKFDSSYHLRWYTAFHFRDFKLSMEWKRNLSISTV</sequence>
<accession>A0A5E8HEX2</accession>
<evidence type="ECO:0000313" key="2">
    <source>
        <dbReference type="Proteomes" id="UP000013996"/>
    </source>
</evidence>
<dbReference type="EMBL" id="AOGX02000015">
    <property type="protein sequence ID" value="EOQ89452.1"/>
    <property type="molecule type" value="Genomic_DNA"/>
</dbReference>
<reference evidence="1 2" key="1">
    <citation type="submission" date="2013-04" db="EMBL/GenBank/DDBJ databases">
        <authorList>
            <person name="Harkins D.M."/>
            <person name="Durkin A.S."/>
            <person name="Brinkac L.M."/>
            <person name="Haft D.H."/>
            <person name="Selengut J.D."/>
            <person name="Sanka R."/>
            <person name="DePew J."/>
            <person name="Purushe J."/>
            <person name="Hartskeerl R.A."/>
            <person name="Ahmed A."/>
            <person name="van der Linden H."/>
            <person name="Goris M.G.A."/>
            <person name="Vinetz J.M."/>
            <person name="Sutton G.G."/>
            <person name="Nierman W.C."/>
            <person name="Fouts D.E."/>
        </authorList>
    </citation>
    <scope>NUCLEOTIDE SEQUENCE [LARGE SCALE GENOMIC DNA]</scope>
    <source>
        <strain evidence="1 2">Sao Paulo</strain>
    </source>
</reference>
<name>A0A5E8HEX2_9LEPT</name>
<dbReference type="AlphaFoldDB" id="A0A5E8HEX2"/>
<gene>
    <name evidence="1" type="ORF">LEP1GSC202_1291</name>
</gene>
<dbReference type="Proteomes" id="UP000013996">
    <property type="component" value="Unassembled WGS sequence"/>
</dbReference>
<proteinExistence type="predicted"/>